<accession>A0ABT9E1E7</accession>
<gene>
    <name evidence="3" type="ORF">Q7A36_16555</name>
</gene>
<proteinExistence type="predicted"/>
<feature type="compositionally biased region" description="Low complexity" evidence="1">
    <location>
        <begin position="18"/>
        <end position="27"/>
    </location>
</feature>
<comment type="caution">
    <text evidence="3">The sequence shown here is derived from an EMBL/GenBank/DDBJ whole genome shotgun (WGS) entry which is preliminary data.</text>
</comment>
<reference evidence="3 4" key="1">
    <citation type="submission" date="2023-08" db="EMBL/GenBank/DDBJ databases">
        <title>The draft genome sequence of Paracraurococcus sp. LOR1-02.</title>
        <authorList>
            <person name="Kingkaew E."/>
            <person name="Tanasupawat S."/>
        </authorList>
    </citation>
    <scope>NUCLEOTIDE SEQUENCE [LARGE SCALE GENOMIC DNA]</scope>
    <source>
        <strain evidence="3 4">LOR1-02</strain>
    </source>
</reference>
<evidence type="ECO:0000313" key="4">
    <source>
        <dbReference type="Proteomes" id="UP001243009"/>
    </source>
</evidence>
<dbReference type="EMBL" id="JAUTWS010000014">
    <property type="protein sequence ID" value="MDO9709966.1"/>
    <property type="molecule type" value="Genomic_DNA"/>
</dbReference>
<organism evidence="3 4">
    <name type="scientific">Paracraurococcus lichenis</name>
    <dbReference type="NCBI Taxonomy" id="3064888"/>
    <lineage>
        <taxon>Bacteria</taxon>
        <taxon>Pseudomonadati</taxon>
        <taxon>Pseudomonadota</taxon>
        <taxon>Alphaproteobacteria</taxon>
        <taxon>Acetobacterales</taxon>
        <taxon>Roseomonadaceae</taxon>
        <taxon>Paracraurococcus</taxon>
    </lineage>
</organism>
<feature type="signal peptide" evidence="2">
    <location>
        <begin position="1"/>
        <end position="18"/>
    </location>
</feature>
<evidence type="ECO:0008006" key="5">
    <source>
        <dbReference type="Google" id="ProtNLM"/>
    </source>
</evidence>
<evidence type="ECO:0000256" key="2">
    <source>
        <dbReference type="SAM" id="SignalP"/>
    </source>
</evidence>
<evidence type="ECO:0000256" key="1">
    <source>
        <dbReference type="SAM" id="MobiDB-lite"/>
    </source>
</evidence>
<dbReference type="Proteomes" id="UP001243009">
    <property type="component" value="Unassembled WGS sequence"/>
</dbReference>
<sequence length="111" mass="11752">MIAATLAAAVLAAPAALAQQQDQGASARHGQVQPSPEAKEHLGQEIRLSEVPPMVLQAAQRELGAPVTRAEKMTIYTRPVYELAGKNASGQEVKVKVNDDGTILPSGTERR</sequence>
<keyword evidence="2" id="KW-0732">Signal</keyword>
<protein>
    <recommendedName>
        <fullName evidence="5">PepSY domain-containing protein</fullName>
    </recommendedName>
</protein>
<feature type="chain" id="PRO_5046784325" description="PepSY domain-containing protein" evidence="2">
    <location>
        <begin position="19"/>
        <end position="111"/>
    </location>
</feature>
<keyword evidence="4" id="KW-1185">Reference proteome</keyword>
<evidence type="ECO:0000313" key="3">
    <source>
        <dbReference type="EMBL" id="MDO9709966.1"/>
    </source>
</evidence>
<dbReference type="RefSeq" id="WP_305104832.1">
    <property type="nucleotide sequence ID" value="NZ_JAUTWS010000014.1"/>
</dbReference>
<name>A0ABT9E1E7_9PROT</name>
<feature type="region of interest" description="Disordered" evidence="1">
    <location>
        <begin position="18"/>
        <end position="42"/>
    </location>
</feature>